<keyword evidence="1" id="KW-0489">Methyltransferase</keyword>
<organism evidence="1 2">
    <name type="scientific">Microcystis aeruginosa Ma_QC_Ca_00000000_S207</name>
    <dbReference type="NCBI Taxonomy" id="2486251"/>
    <lineage>
        <taxon>Bacteria</taxon>
        <taxon>Bacillati</taxon>
        <taxon>Cyanobacteriota</taxon>
        <taxon>Cyanophyceae</taxon>
        <taxon>Oscillatoriophycideae</taxon>
        <taxon>Chroococcales</taxon>
        <taxon>Microcystaceae</taxon>
        <taxon>Microcystis</taxon>
    </lineage>
</organism>
<dbReference type="EMBL" id="SFBF01000200">
    <property type="protein sequence ID" value="TRU47729.1"/>
    <property type="molecule type" value="Genomic_DNA"/>
</dbReference>
<dbReference type="InterPro" id="IPR029063">
    <property type="entry name" value="SAM-dependent_MTases_sf"/>
</dbReference>
<evidence type="ECO:0000313" key="1">
    <source>
        <dbReference type="EMBL" id="TRU47729.1"/>
    </source>
</evidence>
<dbReference type="SUPFAM" id="SSF53335">
    <property type="entry name" value="S-adenosyl-L-methionine-dependent methyltransferases"/>
    <property type="match status" value="1"/>
</dbReference>
<keyword evidence="1" id="KW-0808">Transferase</keyword>
<dbReference type="GO" id="GO:0032259">
    <property type="term" value="P:methylation"/>
    <property type="evidence" value="ECO:0007669"/>
    <property type="project" value="UniProtKB-KW"/>
</dbReference>
<dbReference type="Proteomes" id="UP000320293">
    <property type="component" value="Unassembled WGS sequence"/>
</dbReference>
<name>A0A552FLY9_MICAE</name>
<reference evidence="1 2" key="1">
    <citation type="submission" date="2019-01" db="EMBL/GenBank/DDBJ databases">
        <title>Coherence of Microcystis species and biogeography revealed through population genomics.</title>
        <authorList>
            <person name="Perez-Carrascal O.M."/>
            <person name="Terrat Y."/>
            <person name="Giani A."/>
            <person name="Fortin N."/>
            <person name="Tromas N."/>
            <person name="Shapiro B.J."/>
        </authorList>
    </citation>
    <scope>NUCLEOTIDE SEQUENCE [LARGE SCALE GENOMIC DNA]</scope>
    <source>
        <strain evidence="1">Ma_QC_Ca_00000000_S207</strain>
    </source>
</reference>
<protein>
    <submittedName>
        <fullName evidence="1">Class I SAM-dependent methyltransferase</fullName>
    </submittedName>
</protein>
<gene>
    <name evidence="1" type="ORF">EWV91_10465</name>
</gene>
<comment type="caution">
    <text evidence="1">The sequence shown here is derived from an EMBL/GenBank/DDBJ whole genome shotgun (WGS) entry which is preliminary data.</text>
</comment>
<proteinExistence type="predicted"/>
<sequence length="297" mass="34603">MDWHLKALIAEIFDKAPLGNLMYYISQRYITKSIPRNLYPVADSSAVFLEHIKAFSKYYDCALDKALYFEFGAGWDLYSNIIMYCCGIEHQLVVDIKPLAKPFLVNSVIAKLMKEQLPEFIRKPQKILSSKSFYKDLKQFYGINYQGNSDARNLDMSDGSIDLIATSATLEHIPMSTLKPILKECYRLCNKYSVVSMFIDYADHYSYADKNINAYNFLRFSEQTWTKFSPGIHYQNRLRHSEYKKLFLETGFQIVSESYEIPERGLEQVSNLKLDSHFQYYSIEDLAKTSGHFVLKK</sequence>
<evidence type="ECO:0000313" key="2">
    <source>
        <dbReference type="Proteomes" id="UP000320293"/>
    </source>
</evidence>
<dbReference type="Gene3D" id="3.40.50.150">
    <property type="entry name" value="Vaccinia Virus protein VP39"/>
    <property type="match status" value="1"/>
</dbReference>
<dbReference type="AlphaFoldDB" id="A0A552FLY9"/>
<dbReference type="GO" id="GO:0008168">
    <property type="term" value="F:methyltransferase activity"/>
    <property type="evidence" value="ECO:0007669"/>
    <property type="project" value="UniProtKB-KW"/>
</dbReference>
<accession>A0A552FLY9</accession>